<dbReference type="SUPFAM" id="SSF46785">
    <property type="entry name" value="Winged helix' DNA-binding domain"/>
    <property type="match status" value="2"/>
</dbReference>
<dbReference type="eggNOG" id="COG1386">
    <property type="taxonomic scope" value="Bacteria"/>
</dbReference>
<dbReference type="Gene3D" id="1.10.10.10">
    <property type="entry name" value="Winged helix-like DNA-binding domain superfamily/Winged helix DNA-binding domain"/>
    <property type="match status" value="2"/>
</dbReference>
<dbReference type="EMBL" id="FPBV01000017">
    <property type="protein sequence ID" value="SFU98521.1"/>
    <property type="molecule type" value="Genomic_DNA"/>
</dbReference>
<dbReference type="PANTHER" id="PTHR34298:SF2">
    <property type="entry name" value="SEGREGATION AND CONDENSATION PROTEIN B"/>
    <property type="match status" value="1"/>
</dbReference>
<evidence type="ECO:0000256" key="4">
    <source>
        <dbReference type="ARBA" id="ARBA00023306"/>
    </source>
</evidence>
<evidence type="ECO:0000313" key="8">
    <source>
        <dbReference type="Proteomes" id="UP000183508"/>
    </source>
</evidence>
<proteinExistence type="inferred from homology"/>
<dbReference type="InterPro" id="IPR036390">
    <property type="entry name" value="WH_DNA-bd_sf"/>
</dbReference>
<dbReference type="InterPro" id="IPR005234">
    <property type="entry name" value="ScpB_csome_segregation"/>
</dbReference>
<evidence type="ECO:0000313" key="7">
    <source>
        <dbReference type="EMBL" id="SFU98521.1"/>
    </source>
</evidence>
<dbReference type="InterPro" id="IPR036388">
    <property type="entry name" value="WH-like_DNA-bd_sf"/>
</dbReference>
<dbReference type="GO" id="GO:0051304">
    <property type="term" value="P:chromosome separation"/>
    <property type="evidence" value="ECO:0007669"/>
    <property type="project" value="InterPro"/>
</dbReference>
<dbReference type="RefSeq" id="WP_074954473.1">
    <property type="nucleotide sequence ID" value="NZ_FPBV01000017.1"/>
</dbReference>
<dbReference type="GO" id="GO:0051301">
    <property type="term" value="P:cell division"/>
    <property type="evidence" value="ECO:0007669"/>
    <property type="project" value="UniProtKB-KW"/>
</dbReference>
<dbReference type="Proteomes" id="UP000183508">
    <property type="component" value="Unassembled WGS sequence"/>
</dbReference>
<keyword evidence="3 5" id="KW-0159">Chromosome partition</keyword>
<evidence type="ECO:0000256" key="3">
    <source>
        <dbReference type="ARBA" id="ARBA00022829"/>
    </source>
</evidence>
<dbReference type="HAMAP" id="MF_01804">
    <property type="entry name" value="ScpB"/>
    <property type="match status" value="1"/>
</dbReference>
<evidence type="ECO:0000256" key="1">
    <source>
        <dbReference type="ARBA" id="ARBA00022490"/>
    </source>
</evidence>
<dbReference type="NCBIfam" id="TIGR00281">
    <property type="entry name" value="SMC-Scp complex subunit ScpB"/>
    <property type="match status" value="1"/>
</dbReference>
<accession>A0A1I7KM82</accession>
<dbReference type="PANTHER" id="PTHR34298">
    <property type="entry name" value="SEGREGATION AND CONDENSATION PROTEIN B"/>
    <property type="match status" value="1"/>
</dbReference>
<gene>
    <name evidence="5" type="primary">scpB</name>
    <name evidence="7" type="ORF">SAMN05421543_11729</name>
</gene>
<keyword evidence="8" id="KW-1185">Reference proteome</keyword>
<comment type="subcellular location">
    <subcellularLocation>
        <location evidence="5">Cytoplasm</location>
    </subcellularLocation>
    <text evidence="5">Associated with two foci at the outer edges of the nucleoid region in young cells, and at four foci within both cell halves in older cells.</text>
</comment>
<feature type="region of interest" description="Disordered" evidence="6">
    <location>
        <begin position="163"/>
        <end position="189"/>
    </location>
</feature>
<dbReference type="STRING" id="392015.SAMN05421543_11729"/>
<comment type="subunit">
    <text evidence="5">Homodimer. Homodimerization may be required to stabilize the binding of ScpA to the Smc head domains. Component of a cohesin-like complex composed of ScpA, ScpB and the Smc homodimer, in which ScpA and ScpB bind to the head domain of Smc. The presence of the three proteins is required for the association of the complex with DNA.</text>
</comment>
<comment type="function">
    <text evidence="5">Participates in chromosomal partition during cell division. May act via the formation of a condensin-like complex containing Smc and ScpA that pull DNA away from mid-cell into both cell halves.</text>
</comment>
<keyword evidence="1 5" id="KW-0963">Cytoplasm</keyword>
<keyword evidence="2 5" id="KW-0132">Cell division</keyword>
<comment type="similarity">
    <text evidence="5">Belongs to the ScpB family.</text>
</comment>
<dbReference type="GO" id="GO:0006260">
    <property type="term" value="P:DNA replication"/>
    <property type="evidence" value="ECO:0007669"/>
    <property type="project" value="UniProtKB-UniRule"/>
</dbReference>
<dbReference type="PIRSF" id="PIRSF019345">
    <property type="entry name" value="ScpB"/>
    <property type="match status" value="1"/>
</dbReference>
<name>A0A1I7KM82_9BACL</name>
<dbReference type="Pfam" id="PF04079">
    <property type="entry name" value="SMC_ScpB"/>
    <property type="match status" value="1"/>
</dbReference>
<organism evidence="7 8">
    <name type="scientific">Alicyclobacillus macrosporangiidus</name>
    <dbReference type="NCBI Taxonomy" id="392015"/>
    <lineage>
        <taxon>Bacteria</taxon>
        <taxon>Bacillati</taxon>
        <taxon>Bacillota</taxon>
        <taxon>Bacilli</taxon>
        <taxon>Bacillales</taxon>
        <taxon>Alicyclobacillaceae</taxon>
        <taxon>Alicyclobacillus</taxon>
    </lineage>
</organism>
<sequence>MILPMLGALEAILFAAGSEGVTDEELAEILQLPVHECRSLCEALQEAYDERGSGLQVVQLGGSWQLLTRPEHAVYLRRMAASPMSTHLSPAALEVLAIVAYRQPISRAEIEMVRGVQSDRAIHTLVHRQLIAEVGRQDAPGRPILYGTTQTFLQAFGLRSLDDLPPLPPEPEDPEALSLFQKPPAWPRD</sequence>
<dbReference type="AlphaFoldDB" id="A0A1I7KM82"/>
<evidence type="ECO:0000256" key="2">
    <source>
        <dbReference type="ARBA" id="ARBA00022618"/>
    </source>
</evidence>
<protein>
    <recommendedName>
        <fullName evidence="5">Segregation and condensation protein B</fullName>
    </recommendedName>
</protein>
<evidence type="ECO:0000256" key="5">
    <source>
        <dbReference type="HAMAP-Rule" id="MF_01804"/>
    </source>
</evidence>
<dbReference type="GO" id="GO:0005737">
    <property type="term" value="C:cytoplasm"/>
    <property type="evidence" value="ECO:0007669"/>
    <property type="project" value="UniProtKB-SubCell"/>
</dbReference>
<keyword evidence="4 5" id="KW-0131">Cell cycle</keyword>
<reference evidence="8" key="1">
    <citation type="submission" date="2016-10" db="EMBL/GenBank/DDBJ databases">
        <authorList>
            <person name="Varghese N."/>
        </authorList>
    </citation>
    <scope>NUCLEOTIDE SEQUENCE [LARGE SCALE GENOMIC DNA]</scope>
    <source>
        <strain evidence="8">DSM 17980</strain>
    </source>
</reference>
<evidence type="ECO:0000256" key="6">
    <source>
        <dbReference type="SAM" id="MobiDB-lite"/>
    </source>
</evidence>